<keyword evidence="5" id="KW-0808">Transferase</keyword>
<accession>A0ABS9CX26</accession>
<evidence type="ECO:0000256" key="1">
    <source>
        <dbReference type="ARBA" id="ARBA00006464"/>
    </source>
</evidence>
<dbReference type="RefSeq" id="WP_235225072.1">
    <property type="nucleotide sequence ID" value="NZ_JAKGAQ010000002.1"/>
</dbReference>
<evidence type="ECO:0000313" key="5">
    <source>
        <dbReference type="EMBL" id="MCF2870945.1"/>
    </source>
</evidence>
<dbReference type="Proteomes" id="UP001200557">
    <property type="component" value="Unassembled WGS sequence"/>
</dbReference>
<dbReference type="PANTHER" id="PTHR30576:SF0">
    <property type="entry name" value="UNDECAPRENYL-PHOSPHATE N-ACETYLGALACTOSAMINYL 1-PHOSPHATE TRANSFERASE-RELATED"/>
    <property type="match status" value="1"/>
</dbReference>
<keyword evidence="3" id="KW-0472">Membrane</keyword>
<sequence>MRLYFRLRYILDTLCAALALIALSPVLLIVAVFIKTDGGPVFFRQARLGLGGAEFSVFKFRSMIVDADKYLNEKGEASRPRITRVGQFIRKTSIDELPQFINVVLGDMALIGPRPILPRMLPFMTRQEKERFQVRPGLSGFAQVSGRNSVKWSKRFEYDVTYVKTAGIRLDAWIVYKTLMTVILRKDIADDRNASQVDDVTNRPLQDSQ</sequence>
<gene>
    <name evidence="5" type="ORF">L0664_07700</name>
</gene>
<feature type="transmembrane region" description="Helical" evidence="3">
    <location>
        <begin position="9"/>
        <end position="34"/>
    </location>
</feature>
<keyword evidence="2" id="KW-0270">Exopolysaccharide synthesis</keyword>
<dbReference type="GO" id="GO:0016740">
    <property type="term" value="F:transferase activity"/>
    <property type="evidence" value="ECO:0007669"/>
    <property type="project" value="UniProtKB-KW"/>
</dbReference>
<keyword evidence="3" id="KW-1133">Transmembrane helix</keyword>
<dbReference type="InterPro" id="IPR003362">
    <property type="entry name" value="Bact_transf"/>
</dbReference>
<evidence type="ECO:0000256" key="3">
    <source>
        <dbReference type="SAM" id="Phobius"/>
    </source>
</evidence>
<feature type="domain" description="Bacterial sugar transferase" evidence="4">
    <location>
        <begin position="10"/>
        <end position="183"/>
    </location>
</feature>
<evidence type="ECO:0000256" key="2">
    <source>
        <dbReference type="ARBA" id="ARBA00023169"/>
    </source>
</evidence>
<dbReference type="Pfam" id="PF02397">
    <property type="entry name" value="Bac_transf"/>
    <property type="match status" value="1"/>
</dbReference>
<comment type="caution">
    <text evidence="5">The sequence shown here is derived from an EMBL/GenBank/DDBJ whole genome shotgun (WGS) entry which is preliminary data.</text>
</comment>
<reference evidence="5 6" key="1">
    <citation type="submission" date="2022-01" db="EMBL/GenBank/DDBJ databases">
        <title>Octadecabacter sp. nov., isolated from a marine alga.</title>
        <authorList>
            <person name="Jin M.S."/>
            <person name="Kim H.M."/>
            <person name="Han D.M."/>
            <person name="Jung J.J."/>
            <person name="Jeon C.O."/>
        </authorList>
    </citation>
    <scope>NUCLEOTIDE SEQUENCE [LARGE SCALE GENOMIC DNA]</scope>
    <source>
        <strain evidence="5 6">G9-8</strain>
    </source>
</reference>
<keyword evidence="6" id="KW-1185">Reference proteome</keyword>
<protein>
    <submittedName>
        <fullName evidence="5">Sugar transferase</fullName>
    </submittedName>
</protein>
<comment type="similarity">
    <text evidence="1">Belongs to the bacterial sugar transferase family.</text>
</comment>
<dbReference type="PANTHER" id="PTHR30576">
    <property type="entry name" value="COLANIC BIOSYNTHESIS UDP-GLUCOSE LIPID CARRIER TRANSFERASE"/>
    <property type="match status" value="1"/>
</dbReference>
<name>A0ABS9CX26_9RHOB</name>
<proteinExistence type="inferred from homology"/>
<organism evidence="5 6">
    <name type="scientific">Octadecabacter dasysiphoniae</name>
    <dbReference type="NCBI Taxonomy" id="2909341"/>
    <lineage>
        <taxon>Bacteria</taxon>
        <taxon>Pseudomonadati</taxon>
        <taxon>Pseudomonadota</taxon>
        <taxon>Alphaproteobacteria</taxon>
        <taxon>Rhodobacterales</taxon>
        <taxon>Roseobacteraceae</taxon>
        <taxon>Octadecabacter</taxon>
    </lineage>
</organism>
<keyword evidence="3" id="KW-0812">Transmembrane</keyword>
<evidence type="ECO:0000259" key="4">
    <source>
        <dbReference type="Pfam" id="PF02397"/>
    </source>
</evidence>
<dbReference type="EMBL" id="JAKGAQ010000002">
    <property type="protein sequence ID" value="MCF2870945.1"/>
    <property type="molecule type" value="Genomic_DNA"/>
</dbReference>
<evidence type="ECO:0000313" key="6">
    <source>
        <dbReference type="Proteomes" id="UP001200557"/>
    </source>
</evidence>